<dbReference type="Pfam" id="PF00520">
    <property type="entry name" value="Ion_trans"/>
    <property type="match status" value="1"/>
</dbReference>
<gene>
    <name evidence="14" type="ORF">SAMN05421546_1676</name>
</gene>
<evidence type="ECO:0000313" key="15">
    <source>
        <dbReference type="Proteomes" id="UP000241788"/>
    </source>
</evidence>
<feature type="transmembrane region" description="Helical" evidence="12">
    <location>
        <begin position="83"/>
        <end position="104"/>
    </location>
</feature>
<dbReference type="OrthoDB" id="9799090at2"/>
<dbReference type="Gene3D" id="1.10.287.70">
    <property type="match status" value="1"/>
</dbReference>
<keyword evidence="7 12" id="KW-1133">Transmembrane helix</keyword>
<evidence type="ECO:0000256" key="10">
    <source>
        <dbReference type="ARBA" id="ARBA00023303"/>
    </source>
</evidence>
<keyword evidence="15" id="KW-1185">Reference proteome</keyword>
<keyword evidence="4 12" id="KW-0812">Transmembrane</keyword>
<evidence type="ECO:0000256" key="1">
    <source>
        <dbReference type="ARBA" id="ARBA00004141"/>
    </source>
</evidence>
<name>A0A1N6UJY7_9GAMM</name>
<dbReference type="PANTHER" id="PTHR11537">
    <property type="entry name" value="VOLTAGE-GATED POTASSIUM CHANNEL"/>
    <property type="match status" value="1"/>
</dbReference>
<dbReference type="STRING" id="1604334.SAMN05421546_1676"/>
<keyword evidence="2" id="KW-0813">Transport</keyword>
<feature type="transmembrane region" description="Helical" evidence="12">
    <location>
        <begin position="239"/>
        <end position="260"/>
    </location>
</feature>
<dbReference type="PANTHER" id="PTHR11537:SF254">
    <property type="entry name" value="POTASSIUM VOLTAGE-GATED CHANNEL PROTEIN SHAB"/>
    <property type="match status" value="1"/>
</dbReference>
<keyword evidence="9 12" id="KW-0472">Membrane</keyword>
<comment type="subcellular location">
    <subcellularLocation>
        <location evidence="1">Membrane</location>
        <topology evidence="1">Multi-pass membrane protein</topology>
    </subcellularLocation>
</comment>
<keyword evidence="3" id="KW-0633">Potassium transport</keyword>
<evidence type="ECO:0000256" key="4">
    <source>
        <dbReference type="ARBA" id="ARBA00022692"/>
    </source>
</evidence>
<evidence type="ECO:0000259" key="13">
    <source>
        <dbReference type="Pfam" id="PF00520"/>
    </source>
</evidence>
<dbReference type="PRINTS" id="PR00169">
    <property type="entry name" value="KCHANNEL"/>
</dbReference>
<keyword evidence="8" id="KW-0406">Ion transport</keyword>
<evidence type="ECO:0000256" key="11">
    <source>
        <dbReference type="SAM" id="MobiDB-lite"/>
    </source>
</evidence>
<evidence type="ECO:0000256" key="5">
    <source>
        <dbReference type="ARBA" id="ARBA00022826"/>
    </source>
</evidence>
<dbReference type="AlphaFoldDB" id="A0A1N6UJY7"/>
<feature type="transmembrane region" description="Helical" evidence="12">
    <location>
        <begin position="176"/>
        <end position="197"/>
    </location>
</feature>
<dbReference type="InterPro" id="IPR028325">
    <property type="entry name" value="VG_K_chnl"/>
</dbReference>
<dbReference type="SUPFAM" id="SSF81324">
    <property type="entry name" value="Voltage-gated potassium channels"/>
    <property type="match status" value="1"/>
</dbReference>
<proteinExistence type="predicted"/>
<keyword evidence="6" id="KW-0630">Potassium</keyword>
<dbReference type="InterPro" id="IPR005821">
    <property type="entry name" value="Ion_trans_dom"/>
</dbReference>
<dbReference type="GO" id="GO:0001508">
    <property type="term" value="P:action potential"/>
    <property type="evidence" value="ECO:0007669"/>
    <property type="project" value="TreeGrafter"/>
</dbReference>
<evidence type="ECO:0000313" key="14">
    <source>
        <dbReference type="EMBL" id="SIQ65771.1"/>
    </source>
</evidence>
<dbReference type="EMBL" id="FTLW01000003">
    <property type="protein sequence ID" value="SIQ65771.1"/>
    <property type="molecule type" value="Genomic_DNA"/>
</dbReference>
<evidence type="ECO:0000256" key="9">
    <source>
        <dbReference type="ARBA" id="ARBA00023136"/>
    </source>
</evidence>
<dbReference type="RefSeq" id="WP_083688391.1">
    <property type="nucleotide sequence ID" value="NZ_FTLW01000003.1"/>
</dbReference>
<organism evidence="14 15">
    <name type="scientific">Solilutibacter tolerans</name>
    <dbReference type="NCBI Taxonomy" id="1604334"/>
    <lineage>
        <taxon>Bacteria</taxon>
        <taxon>Pseudomonadati</taxon>
        <taxon>Pseudomonadota</taxon>
        <taxon>Gammaproteobacteria</taxon>
        <taxon>Lysobacterales</taxon>
        <taxon>Lysobacteraceae</taxon>
        <taxon>Solilutibacter</taxon>
    </lineage>
</organism>
<evidence type="ECO:0000256" key="12">
    <source>
        <dbReference type="SAM" id="Phobius"/>
    </source>
</evidence>
<evidence type="ECO:0000256" key="3">
    <source>
        <dbReference type="ARBA" id="ARBA00022538"/>
    </source>
</evidence>
<feature type="compositionally biased region" description="Polar residues" evidence="11">
    <location>
        <begin position="1"/>
        <end position="13"/>
    </location>
</feature>
<feature type="transmembrane region" description="Helical" evidence="12">
    <location>
        <begin position="53"/>
        <end position="71"/>
    </location>
</feature>
<keyword evidence="10 14" id="KW-0407">Ion channel</keyword>
<feature type="region of interest" description="Disordered" evidence="11">
    <location>
        <begin position="1"/>
        <end position="21"/>
    </location>
</feature>
<evidence type="ECO:0000256" key="7">
    <source>
        <dbReference type="ARBA" id="ARBA00022989"/>
    </source>
</evidence>
<feature type="domain" description="Ion transport" evidence="13">
    <location>
        <begin position="51"/>
        <end position="262"/>
    </location>
</feature>
<dbReference type="Proteomes" id="UP000241788">
    <property type="component" value="Unassembled WGS sequence"/>
</dbReference>
<reference evidence="15" key="1">
    <citation type="submission" date="2017-01" db="EMBL/GenBank/DDBJ databases">
        <authorList>
            <person name="Varghese N."/>
            <person name="Submissions S."/>
        </authorList>
    </citation>
    <scope>NUCLEOTIDE SEQUENCE [LARGE SCALE GENOMIC DNA]</scope>
    <source>
        <strain evidence="15">UM1</strain>
    </source>
</reference>
<evidence type="ECO:0000256" key="8">
    <source>
        <dbReference type="ARBA" id="ARBA00023065"/>
    </source>
</evidence>
<keyword evidence="5" id="KW-0631">Potassium channel</keyword>
<dbReference type="GO" id="GO:0008076">
    <property type="term" value="C:voltage-gated potassium channel complex"/>
    <property type="evidence" value="ECO:0007669"/>
    <property type="project" value="InterPro"/>
</dbReference>
<dbReference type="GO" id="GO:0005249">
    <property type="term" value="F:voltage-gated potassium channel activity"/>
    <property type="evidence" value="ECO:0007669"/>
    <property type="project" value="InterPro"/>
</dbReference>
<protein>
    <submittedName>
        <fullName evidence="14">Voltage-gated potassium channel</fullName>
    </submittedName>
</protein>
<accession>A0A1N6UJY7</accession>
<feature type="transmembrane region" description="Helical" evidence="12">
    <location>
        <begin position="110"/>
        <end position="132"/>
    </location>
</feature>
<evidence type="ECO:0000256" key="2">
    <source>
        <dbReference type="ARBA" id="ARBA00022448"/>
    </source>
</evidence>
<sequence>MDPSQDSPQPQGEHSSRSLFERQHRPAAETGLRNRLFHIIFDHEGRLERDFDIALIIAILASVLVVMLDSVPSIKARWHDALYAAEWFFTLLFTAEYLLRLWVVRRPVRYATSFFGVIDLLAILPTFLSLLFPGSTSLTVVRILRLLRIFRILKLVEYSSEAGVLVQSLVRSRRKIAVFIATLLTITVIFGALMHVIEGPEQGFTSIPTGMYWAVVTMATVGFGDIAPGTPLGRLVTSVLILIGYSIIAVPTGIYTAELARTMRERSRMTVRCTECGLPDHETDAWYCRKCGRCLPDRGEED</sequence>
<evidence type="ECO:0000256" key="6">
    <source>
        <dbReference type="ARBA" id="ARBA00022958"/>
    </source>
</evidence>